<feature type="compositionally biased region" description="Basic and acidic residues" evidence="5">
    <location>
        <begin position="30"/>
        <end position="42"/>
    </location>
</feature>
<dbReference type="PANTHER" id="PTHR14150:SF12">
    <property type="entry name" value="U3 SMALL NUCLEOLAR RNA-ASSOCIATED PROTEIN 14 HOMOLOG A"/>
    <property type="match status" value="1"/>
</dbReference>
<dbReference type="FunCoup" id="A0A6J0C9Z2">
    <property type="interactions" value="1195"/>
</dbReference>
<dbReference type="KEGG" id="nlo:107226953"/>
<evidence type="ECO:0000313" key="6">
    <source>
        <dbReference type="Proteomes" id="UP000829291"/>
    </source>
</evidence>
<feature type="region of interest" description="Disordered" evidence="5">
    <location>
        <begin position="783"/>
        <end position="819"/>
    </location>
</feature>
<dbReference type="InParanoid" id="A0A6J0C9Z2"/>
<feature type="compositionally biased region" description="Basic and acidic residues" evidence="5">
    <location>
        <begin position="9"/>
        <end position="21"/>
    </location>
</feature>
<dbReference type="GO" id="GO:0032040">
    <property type="term" value="C:small-subunit processome"/>
    <property type="evidence" value="ECO:0007669"/>
    <property type="project" value="InterPro"/>
</dbReference>
<evidence type="ECO:0000256" key="2">
    <source>
        <dbReference type="ARBA" id="ARBA00007774"/>
    </source>
</evidence>
<feature type="region of interest" description="Disordered" evidence="5">
    <location>
        <begin position="202"/>
        <end position="234"/>
    </location>
</feature>
<dbReference type="GO" id="GO:0006364">
    <property type="term" value="P:rRNA processing"/>
    <property type="evidence" value="ECO:0007669"/>
    <property type="project" value="InterPro"/>
</dbReference>
<evidence type="ECO:0000313" key="7">
    <source>
        <dbReference type="RefSeq" id="XP_015523428.2"/>
    </source>
</evidence>
<dbReference type="AlphaFoldDB" id="A0A6J0C9Z2"/>
<evidence type="ECO:0000256" key="5">
    <source>
        <dbReference type="SAM" id="MobiDB-lite"/>
    </source>
</evidence>
<organism evidence="7">
    <name type="scientific">Neodiprion lecontei</name>
    <name type="common">Redheaded pine sawfly</name>
    <dbReference type="NCBI Taxonomy" id="441921"/>
    <lineage>
        <taxon>Eukaryota</taxon>
        <taxon>Metazoa</taxon>
        <taxon>Ecdysozoa</taxon>
        <taxon>Arthropoda</taxon>
        <taxon>Hexapoda</taxon>
        <taxon>Insecta</taxon>
        <taxon>Pterygota</taxon>
        <taxon>Neoptera</taxon>
        <taxon>Endopterygota</taxon>
        <taxon>Hymenoptera</taxon>
        <taxon>Tenthredinoidea</taxon>
        <taxon>Diprionidae</taxon>
        <taxon>Diprioninae</taxon>
        <taxon>Neodiprion</taxon>
    </lineage>
</organism>
<keyword evidence="3" id="KW-0597">Phosphoprotein</keyword>
<gene>
    <name evidence="7" type="primary">LOC107226953</name>
</gene>
<evidence type="ECO:0000256" key="4">
    <source>
        <dbReference type="ARBA" id="ARBA00023242"/>
    </source>
</evidence>
<keyword evidence="4" id="KW-0539">Nucleus</keyword>
<evidence type="ECO:0000256" key="3">
    <source>
        <dbReference type="ARBA" id="ARBA00022553"/>
    </source>
</evidence>
<feature type="region of interest" description="Disordered" evidence="5">
    <location>
        <begin position="264"/>
        <end position="345"/>
    </location>
</feature>
<feature type="compositionally biased region" description="Basic residues" evidence="5">
    <location>
        <begin position="211"/>
        <end position="234"/>
    </location>
</feature>
<dbReference type="Pfam" id="PF04615">
    <property type="entry name" value="Utp14"/>
    <property type="match status" value="1"/>
</dbReference>
<dbReference type="GeneID" id="107226953"/>
<evidence type="ECO:0000256" key="1">
    <source>
        <dbReference type="ARBA" id="ARBA00004604"/>
    </source>
</evidence>
<reference evidence="7" key="1">
    <citation type="submission" date="2025-08" db="UniProtKB">
        <authorList>
            <consortium name="RefSeq"/>
        </authorList>
    </citation>
    <scope>IDENTIFICATION</scope>
    <source>
        <tissue evidence="7">Thorax and Abdomen</tissue>
    </source>
</reference>
<dbReference type="InterPro" id="IPR006709">
    <property type="entry name" value="SSU_processome_Utp14"/>
</dbReference>
<feature type="compositionally biased region" description="Polar residues" evidence="5">
    <location>
        <begin position="336"/>
        <end position="345"/>
    </location>
</feature>
<name>A0A6J0C9Z2_NEOLC</name>
<feature type="region of interest" description="Disordered" evidence="5">
    <location>
        <begin position="361"/>
        <end position="402"/>
    </location>
</feature>
<feature type="compositionally biased region" description="Basic and acidic residues" evidence="5">
    <location>
        <begin position="429"/>
        <end position="451"/>
    </location>
</feature>
<feature type="compositionally biased region" description="Basic and acidic residues" evidence="5">
    <location>
        <begin position="361"/>
        <end position="372"/>
    </location>
</feature>
<feature type="compositionally biased region" description="Basic and acidic residues" evidence="5">
    <location>
        <begin position="323"/>
        <end position="335"/>
    </location>
</feature>
<feature type="compositionally biased region" description="Acidic residues" evidence="5">
    <location>
        <begin position="417"/>
        <end position="426"/>
    </location>
</feature>
<feature type="region of interest" description="Disordered" evidence="5">
    <location>
        <begin position="1"/>
        <end position="42"/>
    </location>
</feature>
<comment type="subcellular location">
    <subcellularLocation>
        <location evidence="1">Nucleus</location>
        <location evidence="1">Nucleolus</location>
    </subcellularLocation>
</comment>
<feature type="compositionally biased region" description="Polar residues" evidence="5">
    <location>
        <begin position="293"/>
        <end position="303"/>
    </location>
</feature>
<dbReference type="PANTHER" id="PTHR14150">
    <property type="entry name" value="U3 SMALL NUCLEOLAR RNA-ASSOCIATED PROTEIN 14"/>
    <property type="match status" value="1"/>
</dbReference>
<proteinExistence type="inferred from homology"/>
<sequence>MSDYEFEGGSDHEVSESHSKLLEAVTQLDKGQRVRKAERSEPSLEVSEFHLVQSGIGRGNAVHLRDLAKALGSRATHADISRKLRATQRKSRTLSKPLEKPAAARIKRSVGFENVKKELGKWDSIVSRNRTAEHLHFPLKQGGMRLETSNEFLKRFKIQSELEMELAALEPVKKKHDEERENEAPMSLEQIIERRQETARFRAQQSYREAKAHRQNKIKSKKFHRIERKQKTKQQLKEFEELQKTDPEAALAKLELLEKSRAQERMTLRHKSTGQWAKNKQIRAKYDKESRQDLAQQLSISRELTQKLRNNEVEEDDEDEEDTRVKPLTESEKENPWTNNIKNQSEIDQFISGYRKYWDAKNEEQKSKESKEVNGTNGLPETRSEVANTFEVPQIKDQPATLNPVEEIIVENPELMFDDGSEDESGNDSQDKEELVKKPLELMKKKRKDAETLATKSANKKRNKSPNKRKFNQRVEAAGTSLWIVTPSPGIEIDEIFDTVTANTIEKCSEKLNNMREALSRGVKRGVDERKKRSTKEYEPDLGFKNQKQRPIIDEQMVESAGRGDSAKNDERGELRKLAITRSTGVEAKPKEAEIDPNKFINVRPKYLKTQMPDVVTGGDEGLDDSEVDEAMDDERHNLISEAFADDDVVDEFRQEKSDEVKKSLPESLDLTLPGWGSWGGKNLQSVSSRKKRRFILKFPKDAPRRDENKGDVIIIEEKDPKIKEHQVNELPFPFTSVKDFEASIRAPIGRTFVPENAFKRLIEPNVKTRLGKIIEPMDEEALVSTKKMTKNKKTAPPQKRGKYSRNKRVNSKSRKPSG</sequence>
<dbReference type="Proteomes" id="UP000829291">
    <property type="component" value="Chromosome 3"/>
</dbReference>
<accession>A0A6J0C9Z2</accession>
<feature type="compositionally biased region" description="Basic residues" evidence="5">
    <location>
        <begin position="458"/>
        <end position="472"/>
    </location>
</feature>
<feature type="region of interest" description="Disordered" evidence="5">
    <location>
        <begin position="417"/>
        <end position="473"/>
    </location>
</feature>
<feature type="compositionally biased region" description="Basic residues" evidence="5">
    <location>
        <begin position="788"/>
        <end position="819"/>
    </location>
</feature>
<feature type="compositionally biased region" description="Acidic residues" evidence="5">
    <location>
        <begin position="313"/>
        <end position="322"/>
    </location>
</feature>
<dbReference type="OrthoDB" id="277439at2759"/>
<comment type="similarity">
    <text evidence="2">Belongs to the UTP14 family.</text>
</comment>
<dbReference type="RefSeq" id="XP_015523428.2">
    <property type="nucleotide sequence ID" value="XM_015667942.2"/>
</dbReference>
<keyword evidence="6" id="KW-1185">Reference proteome</keyword>
<protein>
    <submittedName>
        <fullName evidence="7">U3 small nucleolar RNA-associated protein 14 homolog A</fullName>
    </submittedName>
</protein>